<dbReference type="PRINTS" id="PR00237">
    <property type="entry name" value="GPCRRHODOPSN"/>
</dbReference>
<evidence type="ECO:0000256" key="2">
    <source>
        <dbReference type="ARBA" id="ARBA00022475"/>
    </source>
</evidence>
<keyword evidence="4 12" id="KW-1133">Transmembrane helix</keyword>
<evidence type="ECO:0000256" key="9">
    <source>
        <dbReference type="ARBA" id="ARBA00023180"/>
    </source>
</evidence>
<evidence type="ECO:0000256" key="12">
    <source>
        <dbReference type="SAM" id="Phobius"/>
    </source>
</evidence>
<evidence type="ECO:0000256" key="6">
    <source>
        <dbReference type="ARBA" id="ARBA00023136"/>
    </source>
</evidence>
<reference evidence="14" key="1">
    <citation type="journal article" date="2013" name="Nature">
        <title>Insights into bilaterian evolution from three spiralian genomes.</title>
        <authorList>
            <person name="Simakov O."/>
            <person name="Marletaz F."/>
            <person name="Cho S.J."/>
            <person name="Edsinger-Gonzales E."/>
            <person name="Havlak P."/>
            <person name="Hellsten U."/>
            <person name="Kuo D.H."/>
            <person name="Larsson T."/>
            <person name="Lv J."/>
            <person name="Arendt D."/>
            <person name="Savage R."/>
            <person name="Osoegawa K."/>
            <person name="de Jong P."/>
            <person name="Grimwood J."/>
            <person name="Chapman J.A."/>
            <person name="Shapiro H."/>
            <person name="Aerts A."/>
            <person name="Otillar R.P."/>
            <person name="Terry A.Y."/>
            <person name="Boore J.L."/>
            <person name="Grigoriev I.V."/>
            <person name="Lindberg D.R."/>
            <person name="Seaver E.C."/>
            <person name="Weisblat D.A."/>
            <person name="Putnam N.H."/>
            <person name="Rokhsar D.S."/>
        </authorList>
    </citation>
    <scope>NUCLEOTIDE SEQUENCE [LARGE SCALE GENOMIC DNA]</scope>
</reference>
<evidence type="ECO:0000256" key="3">
    <source>
        <dbReference type="ARBA" id="ARBA00022692"/>
    </source>
</evidence>
<dbReference type="PROSITE" id="PS50262">
    <property type="entry name" value="G_PROTEIN_RECEP_F1_2"/>
    <property type="match status" value="1"/>
</dbReference>
<proteinExistence type="inferred from homology"/>
<dbReference type="EMBL" id="KB202619">
    <property type="protein sequence ID" value="ESO88934.1"/>
    <property type="molecule type" value="Genomic_DNA"/>
</dbReference>
<keyword evidence="3 11" id="KW-0812">Transmembrane</keyword>
<gene>
    <name evidence="14" type="ORF">LOTGIDRAFT_93568</name>
</gene>
<feature type="domain" description="G-protein coupled receptors family 1 profile" evidence="13">
    <location>
        <begin position="15"/>
        <end position="306"/>
    </location>
</feature>
<dbReference type="PANTHER" id="PTHR24243:SF208">
    <property type="entry name" value="PYROKININ-1 RECEPTOR"/>
    <property type="match status" value="1"/>
</dbReference>
<dbReference type="RefSeq" id="XP_009059984.1">
    <property type="nucleotide sequence ID" value="XM_009061736.1"/>
</dbReference>
<evidence type="ECO:0000256" key="1">
    <source>
        <dbReference type="ARBA" id="ARBA00004651"/>
    </source>
</evidence>
<keyword evidence="7" id="KW-1015">Disulfide bond</keyword>
<keyword evidence="10 11" id="KW-0807">Transducer</keyword>
<feature type="transmembrane region" description="Helical" evidence="12">
    <location>
        <begin position="6"/>
        <end position="24"/>
    </location>
</feature>
<comment type="subcellular location">
    <subcellularLocation>
        <location evidence="1">Cell membrane</location>
        <topology evidence="1">Multi-pass membrane protein</topology>
    </subcellularLocation>
</comment>
<keyword evidence="9" id="KW-0325">Glycoprotein</keyword>
<dbReference type="PANTHER" id="PTHR24243">
    <property type="entry name" value="G-PROTEIN COUPLED RECEPTOR"/>
    <property type="match status" value="1"/>
</dbReference>
<dbReference type="HOGENOM" id="CLU_009579_6_5_1"/>
<comment type="similarity">
    <text evidence="11">Belongs to the G-protein coupled receptor 1 family.</text>
</comment>
<keyword evidence="2" id="KW-1003">Cell membrane</keyword>
<dbReference type="KEGG" id="lgi:LOTGIDRAFT_93568"/>
<protein>
    <recommendedName>
        <fullName evidence="13">G-protein coupled receptors family 1 profile domain-containing protein</fullName>
    </recommendedName>
</protein>
<evidence type="ECO:0000256" key="7">
    <source>
        <dbReference type="ARBA" id="ARBA00023157"/>
    </source>
</evidence>
<dbReference type="GO" id="GO:0005886">
    <property type="term" value="C:plasma membrane"/>
    <property type="evidence" value="ECO:0007669"/>
    <property type="project" value="UniProtKB-SubCell"/>
</dbReference>
<dbReference type="InterPro" id="IPR005390">
    <property type="entry name" value="NeuromedU_rcpt"/>
</dbReference>
<dbReference type="Gene3D" id="1.20.1070.10">
    <property type="entry name" value="Rhodopsin 7-helix transmembrane proteins"/>
    <property type="match status" value="1"/>
</dbReference>
<feature type="transmembrane region" description="Helical" evidence="12">
    <location>
        <begin position="116"/>
        <end position="136"/>
    </location>
</feature>
<dbReference type="PRINTS" id="PR01565">
    <property type="entry name" value="NEUROMEDINUR"/>
</dbReference>
<evidence type="ECO:0000256" key="10">
    <source>
        <dbReference type="ARBA" id="ARBA00023224"/>
    </source>
</evidence>
<sequence>LTVVYSLVFLSGFIGNLCTCVVIAKNNYMQTTTNYYLFNLAVSDLMLIIFGLPPELYSVWESYPWRFGEVFCIIRHTVMEMTSYASVLTITAFTVERYVAICRPLLAHKIASLSRAVKIIIVVWLVAVLAALPYGLHTRQFYAIINPDTNKPIPDSLVCNIPEEWRDVPMKYIFQVSTFVFFLTPVTIIICLYILIALALRKSFLSRGLSEESHYGSQNKHKNKNQSSNVPKQPRRVVMRILVAVAVAFIICWAPFHAQRLMVLYVPKWTVELMDLVLVIILYLNYFLCISGVLYFISSTVNPILYNVISKRYRLAFKET</sequence>
<evidence type="ECO:0000259" key="13">
    <source>
        <dbReference type="PROSITE" id="PS50262"/>
    </source>
</evidence>
<feature type="non-terminal residue" evidence="14">
    <location>
        <position position="320"/>
    </location>
</feature>
<organism evidence="14 15">
    <name type="scientific">Lottia gigantea</name>
    <name type="common">Giant owl limpet</name>
    <dbReference type="NCBI Taxonomy" id="225164"/>
    <lineage>
        <taxon>Eukaryota</taxon>
        <taxon>Metazoa</taxon>
        <taxon>Spiralia</taxon>
        <taxon>Lophotrochozoa</taxon>
        <taxon>Mollusca</taxon>
        <taxon>Gastropoda</taxon>
        <taxon>Patellogastropoda</taxon>
        <taxon>Lottioidea</taxon>
        <taxon>Lottiidae</taxon>
        <taxon>Lottia</taxon>
    </lineage>
</organism>
<keyword evidence="15" id="KW-1185">Reference proteome</keyword>
<evidence type="ECO:0000313" key="15">
    <source>
        <dbReference type="Proteomes" id="UP000030746"/>
    </source>
</evidence>
<keyword evidence="5 11" id="KW-0297">G-protein coupled receptor</keyword>
<evidence type="ECO:0000256" key="8">
    <source>
        <dbReference type="ARBA" id="ARBA00023170"/>
    </source>
</evidence>
<dbReference type="InterPro" id="IPR017452">
    <property type="entry name" value="GPCR_Rhodpsn_7TM"/>
</dbReference>
<feature type="transmembrane region" description="Helical" evidence="12">
    <location>
        <begin position="237"/>
        <end position="256"/>
    </location>
</feature>
<dbReference type="InterPro" id="IPR000276">
    <property type="entry name" value="GPCR_Rhodpsn"/>
</dbReference>
<evidence type="ECO:0000256" key="4">
    <source>
        <dbReference type="ARBA" id="ARBA00022989"/>
    </source>
</evidence>
<name>V4BK50_LOTGI</name>
<dbReference type="SUPFAM" id="SSF81321">
    <property type="entry name" value="Family A G protein-coupled receptor-like"/>
    <property type="match status" value="1"/>
</dbReference>
<dbReference type="AlphaFoldDB" id="V4BK50"/>
<dbReference type="OMA" id="LWENYPF"/>
<feature type="non-terminal residue" evidence="14">
    <location>
        <position position="1"/>
    </location>
</feature>
<dbReference type="GO" id="GO:0001607">
    <property type="term" value="F:neuromedin U receptor activity"/>
    <property type="evidence" value="ECO:0007669"/>
    <property type="project" value="InterPro"/>
</dbReference>
<keyword evidence="8 11" id="KW-0675">Receptor</keyword>
<evidence type="ECO:0000256" key="5">
    <source>
        <dbReference type="ARBA" id="ARBA00023040"/>
    </source>
</evidence>
<keyword evidence="6 12" id="KW-0472">Membrane</keyword>
<dbReference type="OrthoDB" id="5962705at2759"/>
<dbReference type="PROSITE" id="PS00237">
    <property type="entry name" value="G_PROTEIN_RECEP_F1_1"/>
    <property type="match status" value="1"/>
</dbReference>
<feature type="transmembrane region" description="Helical" evidence="12">
    <location>
        <begin position="73"/>
        <end position="95"/>
    </location>
</feature>
<evidence type="ECO:0000256" key="11">
    <source>
        <dbReference type="RuleBase" id="RU000688"/>
    </source>
</evidence>
<accession>V4BK50</accession>
<feature type="transmembrane region" description="Helical" evidence="12">
    <location>
        <begin position="172"/>
        <end position="200"/>
    </location>
</feature>
<evidence type="ECO:0000313" key="14">
    <source>
        <dbReference type="EMBL" id="ESO88934.1"/>
    </source>
</evidence>
<dbReference type="Pfam" id="PF00001">
    <property type="entry name" value="7tm_1"/>
    <property type="match status" value="1"/>
</dbReference>
<feature type="transmembrane region" description="Helical" evidence="12">
    <location>
        <begin position="276"/>
        <end position="297"/>
    </location>
</feature>
<feature type="transmembrane region" description="Helical" evidence="12">
    <location>
        <begin position="36"/>
        <end position="53"/>
    </location>
</feature>
<dbReference type="CTD" id="20252977"/>
<dbReference type="Proteomes" id="UP000030746">
    <property type="component" value="Unassembled WGS sequence"/>
</dbReference>
<dbReference type="GeneID" id="20252977"/>